<evidence type="ECO:0000313" key="8">
    <source>
        <dbReference type="Proteomes" id="UP000568106"/>
    </source>
</evidence>
<evidence type="ECO:0000259" key="6">
    <source>
        <dbReference type="Pfam" id="PF00962"/>
    </source>
</evidence>
<feature type="domain" description="Adenosine deaminase" evidence="6">
    <location>
        <begin position="22"/>
        <end position="343"/>
    </location>
</feature>
<dbReference type="SUPFAM" id="SSF51556">
    <property type="entry name" value="Metallo-dependent hydrolases"/>
    <property type="match status" value="1"/>
</dbReference>
<dbReference type="PANTHER" id="PTHR43114">
    <property type="entry name" value="ADENINE DEAMINASE"/>
    <property type="match status" value="1"/>
</dbReference>
<evidence type="ECO:0000313" key="7">
    <source>
        <dbReference type="EMBL" id="MBB5318156.1"/>
    </source>
</evidence>
<accession>A0A7W8IKN2</accession>
<keyword evidence="4 7" id="KW-0378">Hydrolase</keyword>
<organism evidence="7 8">
    <name type="scientific">Tunturiibacter empetritectus</name>
    <dbReference type="NCBI Taxonomy" id="3069691"/>
    <lineage>
        <taxon>Bacteria</taxon>
        <taxon>Pseudomonadati</taxon>
        <taxon>Acidobacteriota</taxon>
        <taxon>Terriglobia</taxon>
        <taxon>Terriglobales</taxon>
        <taxon>Acidobacteriaceae</taxon>
        <taxon>Tunturiibacter</taxon>
    </lineage>
</organism>
<dbReference type="Pfam" id="PF00962">
    <property type="entry name" value="A_deaminase"/>
    <property type="match status" value="1"/>
</dbReference>
<proteinExistence type="inferred from homology"/>
<comment type="similarity">
    <text evidence="2">Belongs to the metallo-dependent hydrolases superfamily. Adenosine and AMP deaminases family.</text>
</comment>
<dbReference type="Proteomes" id="UP000568106">
    <property type="component" value="Unassembled WGS sequence"/>
</dbReference>
<gene>
    <name evidence="7" type="ORF">HDF09_002853</name>
</gene>
<dbReference type="InterPro" id="IPR032466">
    <property type="entry name" value="Metal_Hydrolase"/>
</dbReference>
<dbReference type="PANTHER" id="PTHR43114:SF6">
    <property type="entry name" value="ADENINE DEAMINASE"/>
    <property type="match status" value="1"/>
</dbReference>
<comment type="caution">
    <text evidence="7">The sequence shown here is derived from an EMBL/GenBank/DDBJ whole genome shotgun (WGS) entry which is preliminary data.</text>
</comment>
<dbReference type="Gene3D" id="3.20.20.140">
    <property type="entry name" value="Metal-dependent hydrolases"/>
    <property type="match status" value="1"/>
</dbReference>
<keyword evidence="5" id="KW-0862">Zinc</keyword>
<reference evidence="7" key="1">
    <citation type="submission" date="2020-08" db="EMBL/GenBank/DDBJ databases">
        <title>Genomic Encyclopedia of Type Strains, Phase IV (KMG-V): Genome sequencing to study the core and pangenomes of soil and plant-associated prokaryotes.</title>
        <authorList>
            <person name="Whitman W."/>
        </authorList>
    </citation>
    <scope>NUCLEOTIDE SEQUENCE [LARGE SCALE GENOMIC DNA]</scope>
    <source>
        <strain evidence="7">M8UP27</strain>
    </source>
</reference>
<dbReference type="GO" id="GO:0019239">
    <property type="term" value="F:deaminase activity"/>
    <property type="evidence" value="ECO:0007669"/>
    <property type="project" value="InterPro"/>
</dbReference>
<sequence>MARKQTRQDAEIDVVDWLRKLPKVELHLHLEGTIQLDTLLELSKRHDAEPLTSEAAKKLYVYENFLGFMDSFKAVSARLVGPDDYELITYNMVRDLAAQGVVHAEVYISFGIIYYWKNAEVEPYVEAIERGRIRGEKDFGTTVYWLIDAVRHFGAEEAVKVFRKAAELRRLYPNIVGIGIGGDEARGSADLFKESYAEAKTAGLRLTAHAGETIGPESIWAAINIGAERVGHALSAQHDAELLEVLAERQIPLELNVTSNIRTGCCGSFDEHPVKHYFESGLMVTINSDDPPMFGSNLLEEYVLVESRFGFSLEQMRELAANAVEASFLPPERKLNLLRQVEQYGY</sequence>
<dbReference type="EC" id="3.5.4.40" evidence="7"/>
<dbReference type="EC" id="3.5.4.4" evidence="7"/>
<name>A0A7W8IKN2_9BACT</name>
<evidence type="ECO:0000256" key="1">
    <source>
        <dbReference type="ARBA" id="ARBA00001947"/>
    </source>
</evidence>
<dbReference type="EMBL" id="JACHDY010000004">
    <property type="protein sequence ID" value="MBB5318156.1"/>
    <property type="molecule type" value="Genomic_DNA"/>
</dbReference>
<dbReference type="AlphaFoldDB" id="A0A7W8IKN2"/>
<dbReference type="InterPro" id="IPR001365">
    <property type="entry name" value="A_deaminase_dom"/>
</dbReference>
<keyword evidence="8" id="KW-1185">Reference proteome</keyword>
<evidence type="ECO:0000256" key="4">
    <source>
        <dbReference type="ARBA" id="ARBA00022801"/>
    </source>
</evidence>
<evidence type="ECO:0000256" key="5">
    <source>
        <dbReference type="ARBA" id="ARBA00022833"/>
    </source>
</evidence>
<dbReference type="InterPro" id="IPR006330">
    <property type="entry name" value="Ado/ade_deaminase"/>
</dbReference>
<evidence type="ECO:0000256" key="3">
    <source>
        <dbReference type="ARBA" id="ARBA00022723"/>
    </source>
</evidence>
<comment type="cofactor">
    <cofactor evidence="1">
        <name>Zn(2+)</name>
        <dbReference type="ChEBI" id="CHEBI:29105"/>
    </cofactor>
</comment>
<dbReference type="GO" id="GO:0016814">
    <property type="term" value="F:hydrolase activity, acting on carbon-nitrogen (but not peptide) bonds, in cyclic amidines"/>
    <property type="evidence" value="ECO:0007669"/>
    <property type="project" value="UniProtKB-ARBA"/>
</dbReference>
<keyword evidence="3" id="KW-0479">Metal-binding</keyword>
<evidence type="ECO:0000256" key="2">
    <source>
        <dbReference type="ARBA" id="ARBA00006676"/>
    </source>
</evidence>
<protein>
    <submittedName>
        <fullName evidence="7">Adenosine deaminase/aminodeoxyfutalosine deaminase</fullName>
        <ecNumber evidence="7">3.5.4.4</ecNumber>
        <ecNumber evidence="7">3.5.4.40</ecNumber>
    </submittedName>
</protein>
<dbReference type="NCBIfam" id="TIGR01430">
    <property type="entry name" value="aden_deam"/>
    <property type="match status" value="1"/>
</dbReference>
<dbReference type="GO" id="GO:0046872">
    <property type="term" value="F:metal ion binding"/>
    <property type="evidence" value="ECO:0007669"/>
    <property type="project" value="UniProtKB-KW"/>
</dbReference>